<dbReference type="InterPro" id="IPR000182">
    <property type="entry name" value="GNAT_dom"/>
</dbReference>
<sequence>MAPTPSYIVRPAAETDSPQINDIVNYEVMHSVSNFNYGQRSLEEGLAWFRTTIAGGYPILVATTVVNGQEVVAGYASLGVFRAKDGFRFSAEYSLYIHHEHRKRGLGRILLRDLLVEAKARNFHAIIGSISGGNEGSFRLAKEFGFRVVGTMKENGYKFDQWIDNTFVELLL</sequence>
<dbReference type="Pfam" id="PF13420">
    <property type="entry name" value="Acetyltransf_4"/>
    <property type="match status" value="1"/>
</dbReference>
<gene>
    <name evidence="4" type="ORF">BGZ96_001671</name>
</gene>
<dbReference type="Gene3D" id="3.40.630.30">
    <property type="match status" value="1"/>
</dbReference>
<protein>
    <recommendedName>
        <fullName evidence="3">N-acetyltransferase domain-containing protein</fullName>
    </recommendedName>
</protein>
<dbReference type="InterPro" id="IPR016181">
    <property type="entry name" value="Acyl_CoA_acyltransferase"/>
</dbReference>
<keyword evidence="2" id="KW-0012">Acyltransferase</keyword>
<accession>A0ABQ7JLX8</accession>
<comment type="caution">
    <text evidence="4">The sequence shown here is derived from an EMBL/GenBank/DDBJ whole genome shotgun (WGS) entry which is preliminary data.</text>
</comment>
<feature type="domain" description="N-acetyltransferase" evidence="3">
    <location>
        <begin position="7"/>
        <end position="172"/>
    </location>
</feature>
<name>A0ABQ7JLX8_9FUNG</name>
<dbReference type="SUPFAM" id="SSF55729">
    <property type="entry name" value="Acyl-CoA N-acyltransferases (Nat)"/>
    <property type="match status" value="1"/>
</dbReference>
<keyword evidence="1" id="KW-0808">Transferase</keyword>
<proteinExistence type="predicted"/>
<evidence type="ECO:0000259" key="3">
    <source>
        <dbReference type="PROSITE" id="PS51186"/>
    </source>
</evidence>
<evidence type="ECO:0000256" key="2">
    <source>
        <dbReference type="ARBA" id="ARBA00023315"/>
    </source>
</evidence>
<organism evidence="4 5">
    <name type="scientific">Linnemannia gamsii</name>
    <dbReference type="NCBI Taxonomy" id="64522"/>
    <lineage>
        <taxon>Eukaryota</taxon>
        <taxon>Fungi</taxon>
        <taxon>Fungi incertae sedis</taxon>
        <taxon>Mucoromycota</taxon>
        <taxon>Mortierellomycotina</taxon>
        <taxon>Mortierellomycetes</taxon>
        <taxon>Mortierellales</taxon>
        <taxon>Mortierellaceae</taxon>
        <taxon>Linnemannia</taxon>
    </lineage>
</organism>
<evidence type="ECO:0000256" key="1">
    <source>
        <dbReference type="ARBA" id="ARBA00022679"/>
    </source>
</evidence>
<dbReference type="CDD" id="cd04301">
    <property type="entry name" value="NAT_SF"/>
    <property type="match status" value="1"/>
</dbReference>
<keyword evidence="5" id="KW-1185">Reference proteome</keyword>
<dbReference type="Proteomes" id="UP001194696">
    <property type="component" value="Unassembled WGS sequence"/>
</dbReference>
<reference evidence="4 5" key="1">
    <citation type="journal article" date="2020" name="Fungal Divers.">
        <title>Resolving the Mortierellaceae phylogeny through synthesis of multi-gene phylogenetics and phylogenomics.</title>
        <authorList>
            <person name="Vandepol N."/>
            <person name="Liber J."/>
            <person name="Desiro A."/>
            <person name="Na H."/>
            <person name="Kennedy M."/>
            <person name="Barry K."/>
            <person name="Grigoriev I.V."/>
            <person name="Miller A.N."/>
            <person name="O'Donnell K."/>
            <person name="Stajich J.E."/>
            <person name="Bonito G."/>
        </authorList>
    </citation>
    <scope>NUCLEOTIDE SEQUENCE [LARGE SCALE GENOMIC DNA]</scope>
    <source>
        <strain evidence="4 5">AD045</strain>
    </source>
</reference>
<dbReference type="EMBL" id="JAAAIM010001289">
    <property type="protein sequence ID" value="KAG0280100.1"/>
    <property type="molecule type" value="Genomic_DNA"/>
</dbReference>
<dbReference type="PANTHER" id="PTHR43072">
    <property type="entry name" value="N-ACETYLTRANSFERASE"/>
    <property type="match status" value="1"/>
</dbReference>
<evidence type="ECO:0000313" key="4">
    <source>
        <dbReference type="EMBL" id="KAG0280100.1"/>
    </source>
</evidence>
<dbReference type="PROSITE" id="PS51186">
    <property type="entry name" value="GNAT"/>
    <property type="match status" value="1"/>
</dbReference>
<dbReference type="PANTHER" id="PTHR43072:SF23">
    <property type="entry name" value="UPF0039 PROTEIN C11D3.02C"/>
    <property type="match status" value="1"/>
</dbReference>
<evidence type="ECO:0000313" key="5">
    <source>
        <dbReference type="Proteomes" id="UP001194696"/>
    </source>
</evidence>